<name>A0ABR4L5U9_9EURO</name>
<reference evidence="1 2" key="1">
    <citation type="submission" date="2024-07" db="EMBL/GenBank/DDBJ databases">
        <title>Section-level genome sequencing and comparative genomics of Aspergillus sections Usti and Cavernicolus.</title>
        <authorList>
            <consortium name="Lawrence Berkeley National Laboratory"/>
            <person name="Nybo J.L."/>
            <person name="Vesth T.C."/>
            <person name="Theobald S."/>
            <person name="Frisvad J.C."/>
            <person name="Larsen T.O."/>
            <person name="Kjaerboelling I."/>
            <person name="Rothschild-Mancinelli K."/>
            <person name="Lyhne E.K."/>
            <person name="Kogle M.E."/>
            <person name="Barry K."/>
            <person name="Clum A."/>
            <person name="Na H."/>
            <person name="Ledsgaard L."/>
            <person name="Lin J."/>
            <person name="Lipzen A."/>
            <person name="Kuo A."/>
            <person name="Riley R."/>
            <person name="Mondo S."/>
            <person name="Labutti K."/>
            <person name="Haridas S."/>
            <person name="Pangalinan J."/>
            <person name="Salamov A.A."/>
            <person name="Simmons B.A."/>
            <person name="Magnuson J.K."/>
            <person name="Chen J."/>
            <person name="Drula E."/>
            <person name="Henrissat B."/>
            <person name="Wiebenga A."/>
            <person name="Lubbers R.J."/>
            <person name="Gomes A.C."/>
            <person name="Macurrencykelacurrency M.R."/>
            <person name="Stajich J."/>
            <person name="Grigoriev I.V."/>
            <person name="Mortensen U.H."/>
            <person name="De Vries R.P."/>
            <person name="Baker S.E."/>
            <person name="Andersen M.R."/>
        </authorList>
    </citation>
    <scope>NUCLEOTIDE SEQUENCE [LARGE SCALE GENOMIC DNA]</scope>
    <source>
        <strain evidence="1 2">CBS 449.75</strain>
    </source>
</reference>
<sequence>MPPRTIYLVAFRPAPNQRAHFAIWVPSATNPESGSLIQVVGAPMAGFKHEFKRGYQPALTTQSYKIFPIGEVDSAHIVDWPDHVHLTDSEPKGNIELAAVQVPAPRASQNFMAPVNDTTNKRCQEWTMEFIRHLVAKRYIGAGAIEIVQSQRDPPSFGIGLRPVAR</sequence>
<proteinExistence type="predicted"/>
<dbReference type="EMBL" id="JBFXLQ010000098">
    <property type="protein sequence ID" value="KAL2859868.1"/>
    <property type="molecule type" value="Genomic_DNA"/>
</dbReference>
<protein>
    <submittedName>
        <fullName evidence="1">Uncharacterized protein</fullName>
    </submittedName>
</protein>
<organism evidence="1 2">
    <name type="scientific">Aspergillus lucknowensis</name>
    <dbReference type="NCBI Taxonomy" id="176173"/>
    <lineage>
        <taxon>Eukaryota</taxon>
        <taxon>Fungi</taxon>
        <taxon>Dikarya</taxon>
        <taxon>Ascomycota</taxon>
        <taxon>Pezizomycotina</taxon>
        <taxon>Eurotiomycetes</taxon>
        <taxon>Eurotiomycetidae</taxon>
        <taxon>Eurotiales</taxon>
        <taxon>Aspergillaceae</taxon>
        <taxon>Aspergillus</taxon>
        <taxon>Aspergillus subgen. Nidulantes</taxon>
    </lineage>
</organism>
<dbReference type="RefSeq" id="XP_070880424.1">
    <property type="nucleotide sequence ID" value="XM_071031783.1"/>
</dbReference>
<accession>A0ABR4L5U9</accession>
<dbReference type="Pfam" id="PF20174">
    <property type="entry name" value="DUF6540"/>
    <property type="match status" value="1"/>
</dbReference>
<evidence type="ECO:0000313" key="2">
    <source>
        <dbReference type="Proteomes" id="UP001610432"/>
    </source>
</evidence>
<evidence type="ECO:0000313" key="1">
    <source>
        <dbReference type="EMBL" id="KAL2859868.1"/>
    </source>
</evidence>
<gene>
    <name evidence="1" type="ORF">BJX67DRAFT_375995</name>
</gene>
<dbReference type="GeneID" id="98146855"/>
<comment type="caution">
    <text evidence="1">The sequence shown here is derived from an EMBL/GenBank/DDBJ whole genome shotgun (WGS) entry which is preliminary data.</text>
</comment>
<dbReference type="InterPro" id="IPR046670">
    <property type="entry name" value="DUF6540"/>
</dbReference>
<dbReference type="Proteomes" id="UP001610432">
    <property type="component" value="Unassembled WGS sequence"/>
</dbReference>
<keyword evidence="2" id="KW-1185">Reference proteome</keyword>